<dbReference type="RefSeq" id="WP_130503110.1">
    <property type="nucleotide sequence ID" value="NZ_SHLI01000001.1"/>
</dbReference>
<comment type="caution">
    <text evidence="1">The sequence shown here is derived from an EMBL/GenBank/DDBJ whole genome shotgun (WGS) entry which is preliminary data.</text>
</comment>
<dbReference type="AlphaFoldDB" id="A0A4Q8D0R3"/>
<protein>
    <submittedName>
        <fullName evidence="1">Farnesyl-diphosphate farnesyltransferase</fullName>
    </submittedName>
</protein>
<dbReference type="Gene3D" id="1.10.600.10">
    <property type="entry name" value="Farnesyl Diphosphate Synthase"/>
    <property type="match status" value="1"/>
</dbReference>
<accession>A0A4Q8D0R3</accession>
<gene>
    <name evidence="1" type="ORF">EV698_1089</name>
</gene>
<dbReference type="Pfam" id="PF00494">
    <property type="entry name" value="SQS_PSY"/>
    <property type="match status" value="1"/>
</dbReference>
<dbReference type="OrthoDB" id="9807580at2"/>
<dbReference type="GO" id="GO:0016765">
    <property type="term" value="F:transferase activity, transferring alkyl or aryl (other than methyl) groups"/>
    <property type="evidence" value="ECO:0007669"/>
    <property type="project" value="UniProtKB-ARBA"/>
</dbReference>
<evidence type="ECO:0000313" key="2">
    <source>
        <dbReference type="Proteomes" id="UP000292298"/>
    </source>
</evidence>
<dbReference type="SUPFAM" id="SSF48576">
    <property type="entry name" value="Terpenoid synthases"/>
    <property type="match status" value="1"/>
</dbReference>
<keyword evidence="2" id="KW-1185">Reference proteome</keyword>
<name>A0A4Q8D0R3_9GAMM</name>
<reference evidence="1 2" key="1">
    <citation type="submission" date="2019-02" db="EMBL/GenBank/DDBJ databases">
        <title>Genomic Encyclopedia of Type Strains, Phase IV (KMG-IV): sequencing the most valuable type-strain genomes for metagenomic binning, comparative biology and taxonomic classification.</title>
        <authorList>
            <person name="Goeker M."/>
        </authorList>
    </citation>
    <scope>NUCLEOTIDE SEQUENCE [LARGE SCALE GENOMIC DNA]</scope>
    <source>
        <strain evidence="1 2">DSM 21056</strain>
    </source>
</reference>
<organism evidence="1 2">
    <name type="scientific">Spiribacter vilamensis</name>
    <dbReference type="NCBI Taxonomy" id="531306"/>
    <lineage>
        <taxon>Bacteria</taxon>
        <taxon>Pseudomonadati</taxon>
        <taxon>Pseudomonadota</taxon>
        <taxon>Gammaproteobacteria</taxon>
        <taxon>Chromatiales</taxon>
        <taxon>Ectothiorhodospiraceae</taxon>
        <taxon>Spiribacter</taxon>
    </lineage>
</organism>
<dbReference type="Proteomes" id="UP000292298">
    <property type="component" value="Unassembled WGS sequence"/>
</dbReference>
<evidence type="ECO:0000313" key="1">
    <source>
        <dbReference type="EMBL" id="RZU98827.1"/>
    </source>
</evidence>
<proteinExistence type="predicted"/>
<sequence>MEPMEYCRRKVAPDGSSLYYALLFAPASTRDGLTALAAYRAEVLEIPREVSDPGVGAVKLNWWQEELERLAAETPRHPITQALLPTLQHHQLALEGLNEVVEASRMDLEYGRYPTLRELTLYCHRAGGAVADLAWRIGGSTGMDAAPFAHDLAMGLELTRMLRHLRRDVRAGRLYIPEDELTMSGLGSDDLLAADRSEDVRALLGRQADRARRFLDSAIGQLPDNARPEQTYGLILAVLHRQLLESIGRDGYAVTDRQVHLTPLRKLWLAWRTARRPHKVHPRPESSST</sequence>
<keyword evidence="1" id="KW-0808">Transferase</keyword>
<dbReference type="InterPro" id="IPR008949">
    <property type="entry name" value="Isoprenoid_synthase_dom_sf"/>
</dbReference>
<dbReference type="EMBL" id="SHLI01000001">
    <property type="protein sequence ID" value="RZU98827.1"/>
    <property type="molecule type" value="Genomic_DNA"/>
</dbReference>
<dbReference type="InterPro" id="IPR002060">
    <property type="entry name" value="Squ/phyt_synthse"/>
</dbReference>
<dbReference type="PANTHER" id="PTHR31480">
    <property type="entry name" value="BIFUNCTIONAL LYCOPENE CYCLASE/PHYTOENE SYNTHASE"/>
    <property type="match status" value="1"/>
</dbReference>